<reference evidence="4 6" key="1">
    <citation type="submission" date="2023-07" db="EMBL/GenBank/DDBJ databases">
        <title>Unpublished Manusciprt.</title>
        <authorList>
            <person name="Aydin F."/>
            <person name="Tarhane S."/>
            <person name="Saticioglu I.B."/>
            <person name="Karakaya E."/>
            <person name="Abay S."/>
            <person name="Guran O."/>
            <person name="Bozkurt E."/>
            <person name="Uzum N."/>
            <person name="Olgun K."/>
            <person name="Jablonski D."/>
        </authorList>
    </citation>
    <scope>NUCLEOTIDE SEQUENCE</scope>
    <source>
        <strain evidence="6">faydin-H75</strain>
        <strain evidence="4">Faydin-H76</strain>
    </source>
</reference>
<dbReference type="Proteomes" id="UP001177258">
    <property type="component" value="Unassembled WGS sequence"/>
</dbReference>
<name>A0AA90PKN4_9HELI</name>
<evidence type="ECO:0000313" key="3">
    <source>
        <dbReference type="EMBL" id="MDO7253441.1"/>
    </source>
</evidence>
<accession>A0AA90PKN4</accession>
<evidence type="ECO:0008006" key="7">
    <source>
        <dbReference type="Google" id="ProtNLM"/>
    </source>
</evidence>
<keyword evidence="2" id="KW-1133">Transmembrane helix</keyword>
<gene>
    <name evidence="3" type="ORF">Q5I04_05910</name>
    <name evidence="4" type="ORF">Q5I06_05855</name>
</gene>
<keyword evidence="2" id="KW-0472">Membrane</keyword>
<reference evidence="3" key="2">
    <citation type="submission" date="2023-07" db="EMBL/GenBank/DDBJ databases">
        <authorList>
            <person name="Aydin F."/>
            <person name="Tarhane S."/>
            <person name="Saticioglu I.B."/>
            <person name="Karakaya E."/>
            <person name="Abay S."/>
            <person name="Guran O."/>
            <person name="Bozkurt E."/>
            <person name="Uzum N."/>
            <person name="Olgun K."/>
            <person name="Jablonski D."/>
        </authorList>
    </citation>
    <scope>NUCLEOTIDE SEQUENCE</scope>
    <source>
        <strain evidence="3">Faydin-H75</strain>
    </source>
</reference>
<dbReference type="EMBL" id="JAUYZK010000008">
    <property type="protein sequence ID" value="MDP2539295.1"/>
    <property type="molecule type" value="Genomic_DNA"/>
</dbReference>
<evidence type="ECO:0000313" key="5">
    <source>
        <dbReference type="Proteomes" id="UP001177258"/>
    </source>
</evidence>
<evidence type="ECO:0000256" key="1">
    <source>
        <dbReference type="SAM" id="Coils"/>
    </source>
</evidence>
<keyword evidence="6" id="KW-1185">Reference proteome</keyword>
<dbReference type="RefSeq" id="WP_305517281.1">
    <property type="nucleotide sequence ID" value="NZ_JAUPEV010000008.1"/>
</dbReference>
<organism evidence="4 5">
    <name type="scientific">Helicobacter cappadocius</name>
    <dbReference type="NCBI Taxonomy" id="3063998"/>
    <lineage>
        <taxon>Bacteria</taxon>
        <taxon>Pseudomonadati</taxon>
        <taxon>Campylobacterota</taxon>
        <taxon>Epsilonproteobacteria</taxon>
        <taxon>Campylobacterales</taxon>
        <taxon>Helicobacteraceae</taxon>
        <taxon>Helicobacter</taxon>
    </lineage>
</organism>
<dbReference type="EMBL" id="JAUPEV010000008">
    <property type="protein sequence ID" value="MDO7253441.1"/>
    <property type="molecule type" value="Genomic_DNA"/>
</dbReference>
<evidence type="ECO:0000313" key="6">
    <source>
        <dbReference type="Proteomes" id="UP001240777"/>
    </source>
</evidence>
<comment type="caution">
    <text evidence="4">The sequence shown here is derived from an EMBL/GenBank/DDBJ whole genome shotgun (WGS) entry which is preliminary data.</text>
</comment>
<feature type="coiled-coil region" evidence="1">
    <location>
        <begin position="60"/>
        <end position="87"/>
    </location>
</feature>
<keyword evidence="2" id="KW-0812">Transmembrane</keyword>
<proteinExistence type="predicted"/>
<feature type="transmembrane region" description="Helical" evidence="2">
    <location>
        <begin position="28"/>
        <end position="49"/>
    </location>
</feature>
<dbReference type="Proteomes" id="UP001240777">
    <property type="component" value="Unassembled WGS sequence"/>
</dbReference>
<evidence type="ECO:0000313" key="4">
    <source>
        <dbReference type="EMBL" id="MDP2539295.1"/>
    </source>
</evidence>
<keyword evidence="1" id="KW-0175">Coiled coil</keyword>
<evidence type="ECO:0000256" key="2">
    <source>
        <dbReference type="SAM" id="Phobius"/>
    </source>
</evidence>
<sequence>MRESISIDKNEKEELFFDDEKKGLNINALFWAYVILAFSLVIVLPKIYLASNIYYISRDISKLQTQENLLKEENNRLERELEDVRFKYLMMNLN</sequence>
<protein>
    <recommendedName>
        <fullName evidence="7">Septum formation initiator</fullName>
    </recommendedName>
</protein>
<dbReference type="AlphaFoldDB" id="A0AA90PKN4"/>
<reference evidence="3 5" key="3">
    <citation type="journal article" date="2024" name="Syst. Appl. Microbiol.">
        <title>Helicobacter cappadocius sp. nov., from lizards: The first psychrotrophic Helicobacter species.</title>
        <authorList>
            <person name="Aydin F."/>
            <person name="Tarhane S."/>
            <person name="Karakaya E."/>
            <person name="Abay S."/>
            <person name="Kayman T."/>
            <person name="Guran O."/>
            <person name="Bozkurt E."/>
            <person name="Uzum N."/>
            <person name="Avci A."/>
            <person name="Olgun K."/>
            <person name="Jablonski D."/>
            <person name="Guran C."/>
            <person name="Burcin Saticioglu I."/>
        </authorList>
    </citation>
    <scope>NUCLEOTIDE SEQUENCE [LARGE SCALE GENOMIC DNA]</scope>
    <source>
        <strain evidence="3">Faydin-H75</strain>
        <strain evidence="5">faydin-H76</strain>
    </source>
</reference>